<gene>
    <name evidence="1" type="ORF">B456_010G204800</name>
</gene>
<organism evidence="1 2">
    <name type="scientific">Gossypium raimondii</name>
    <name type="common">Peruvian cotton</name>
    <name type="synonym">Gossypium klotzschianum subsp. raimondii</name>
    <dbReference type="NCBI Taxonomy" id="29730"/>
    <lineage>
        <taxon>Eukaryota</taxon>
        <taxon>Viridiplantae</taxon>
        <taxon>Streptophyta</taxon>
        <taxon>Embryophyta</taxon>
        <taxon>Tracheophyta</taxon>
        <taxon>Spermatophyta</taxon>
        <taxon>Magnoliopsida</taxon>
        <taxon>eudicotyledons</taxon>
        <taxon>Gunneridae</taxon>
        <taxon>Pentapetalae</taxon>
        <taxon>rosids</taxon>
        <taxon>malvids</taxon>
        <taxon>Malvales</taxon>
        <taxon>Malvaceae</taxon>
        <taxon>Malvoideae</taxon>
        <taxon>Gossypium</taxon>
    </lineage>
</organism>
<dbReference type="AlphaFoldDB" id="A0A0D2SWB8"/>
<proteinExistence type="predicted"/>
<dbReference type="EMBL" id="CM001749">
    <property type="protein sequence ID" value="KJB67703.1"/>
    <property type="molecule type" value="Genomic_DNA"/>
</dbReference>
<evidence type="ECO:0000313" key="1">
    <source>
        <dbReference type="EMBL" id="KJB67703.1"/>
    </source>
</evidence>
<dbReference type="Proteomes" id="UP000032304">
    <property type="component" value="Chromosome 10"/>
</dbReference>
<name>A0A0D2SWB8_GOSRA</name>
<protein>
    <submittedName>
        <fullName evidence="1">Uncharacterized protein</fullName>
    </submittedName>
</protein>
<sequence>MGWFNCLGVGNDSKKQILNVVGQSHTSNFTKENYKQSISNGKLMPITSKHLQASSWRKIFMNDSMMCDISCFSYDHTRADKWFGFTCQSYKPPAKRTQD</sequence>
<accession>A0A0D2SWB8</accession>
<reference evidence="1 2" key="1">
    <citation type="journal article" date="2012" name="Nature">
        <title>Repeated polyploidization of Gossypium genomes and the evolution of spinnable cotton fibres.</title>
        <authorList>
            <person name="Paterson A.H."/>
            <person name="Wendel J.F."/>
            <person name="Gundlach H."/>
            <person name="Guo H."/>
            <person name="Jenkins J."/>
            <person name="Jin D."/>
            <person name="Llewellyn D."/>
            <person name="Showmaker K.C."/>
            <person name="Shu S."/>
            <person name="Udall J."/>
            <person name="Yoo M.J."/>
            <person name="Byers R."/>
            <person name="Chen W."/>
            <person name="Doron-Faigenboim A."/>
            <person name="Duke M.V."/>
            <person name="Gong L."/>
            <person name="Grimwood J."/>
            <person name="Grover C."/>
            <person name="Grupp K."/>
            <person name="Hu G."/>
            <person name="Lee T.H."/>
            <person name="Li J."/>
            <person name="Lin L."/>
            <person name="Liu T."/>
            <person name="Marler B.S."/>
            <person name="Page J.T."/>
            <person name="Roberts A.W."/>
            <person name="Romanel E."/>
            <person name="Sanders W.S."/>
            <person name="Szadkowski E."/>
            <person name="Tan X."/>
            <person name="Tang H."/>
            <person name="Xu C."/>
            <person name="Wang J."/>
            <person name="Wang Z."/>
            <person name="Zhang D."/>
            <person name="Zhang L."/>
            <person name="Ashrafi H."/>
            <person name="Bedon F."/>
            <person name="Bowers J.E."/>
            <person name="Brubaker C.L."/>
            <person name="Chee P.W."/>
            <person name="Das S."/>
            <person name="Gingle A.R."/>
            <person name="Haigler C.H."/>
            <person name="Harker D."/>
            <person name="Hoffmann L.V."/>
            <person name="Hovav R."/>
            <person name="Jones D.C."/>
            <person name="Lemke C."/>
            <person name="Mansoor S."/>
            <person name="ur Rahman M."/>
            <person name="Rainville L.N."/>
            <person name="Rambani A."/>
            <person name="Reddy U.K."/>
            <person name="Rong J.K."/>
            <person name="Saranga Y."/>
            <person name="Scheffler B.E."/>
            <person name="Scheffler J.A."/>
            <person name="Stelly D.M."/>
            <person name="Triplett B.A."/>
            <person name="Van Deynze A."/>
            <person name="Vaslin M.F."/>
            <person name="Waghmare V.N."/>
            <person name="Walford S.A."/>
            <person name="Wright R.J."/>
            <person name="Zaki E.A."/>
            <person name="Zhang T."/>
            <person name="Dennis E.S."/>
            <person name="Mayer K.F."/>
            <person name="Peterson D.G."/>
            <person name="Rokhsar D.S."/>
            <person name="Wang X."/>
            <person name="Schmutz J."/>
        </authorList>
    </citation>
    <scope>NUCLEOTIDE SEQUENCE [LARGE SCALE GENOMIC DNA]</scope>
</reference>
<evidence type="ECO:0000313" key="2">
    <source>
        <dbReference type="Proteomes" id="UP000032304"/>
    </source>
</evidence>
<dbReference type="Gramene" id="KJB67703">
    <property type="protein sequence ID" value="KJB67703"/>
    <property type="gene ID" value="B456_010G204800"/>
</dbReference>
<keyword evidence="2" id="KW-1185">Reference proteome</keyword>